<keyword evidence="10 15" id="KW-0798">TonB box</keyword>
<evidence type="ECO:0000256" key="14">
    <source>
        <dbReference type="PROSITE-ProRule" id="PRU01360"/>
    </source>
</evidence>
<evidence type="ECO:0000313" key="19">
    <source>
        <dbReference type="Proteomes" id="UP000243719"/>
    </source>
</evidence>
<dbReference type="GO" id="GO:0009279">
    <property type="term" value="C:cell outer membrane"/>
    <property type="evidence" value="ECO:0007669"/>
    <property type="project" value="UniProtKB-SubCell"/>
</dbReference>
<dbReference type="Proteomes" id="UP000243719">
    <property type="component" value="Unassembled WGS sequence"/>
</dbReference>
<evidence type="ECO:0000256" key="3">
    <source>
        <dbReference type="ARBA" id="ARBA00022448"/>
    </source>
</evidence>
<keyword evidence="11 14" id="KW-0472">Membrane</keyword>
<proteinExistence type="inferred from homology"/>
<evidence type="ECO:0000256" key="8">
    <source>
        <dbReference type="ARBA" id="ARBA00023004"/>
    </source>
</evidence>
<evidence type="ECO:0000256" key="10">
    <source>
        <dbReference type="ARBA" id="ARBA00023077"/>
    </source>
</evidence>
<dbReference type="GO" id="GO:0015891">
    <property type="term" value="P:siderophore transport"/>
    <property type="evidence" value="ECO:0007669"/>
    <property type="project" value="InterPro"/>
</dbReference>
<dbReference type="CDD" id="cd01347">
    <property type="entry name" value="ligand_gated_channel"/>
    <property type="match status" value="1"/>
</dbReference>
<dbReference type="Gene3D" id="2.170.130.10">
    <property type="entry name" value="TonB-dependent receptor, plug domain"/>
    <property type="match status" value="1"/>
</dbReference>
<feature type="domain" description="Secretin/TonB short N-terminal" evidence="17">
    <location>
        <begin position="63"/>
        <end position="113"/>
    </location>
</feature>
<evidence type="ECO:0000256" key="1">
    <source>
        <dbReference type="ARBA" id="ARBA00004571"/>
    </source>
</evidence>
<evidence type="ECO:0000256" key="2">
    <source>
        <dbReference type="ARBA" id="ARBA00009810"/>
    </source>
</evidence>
<keyword evidence="7 16" id="KW-0732">Signal</keyword>
<evidence type="ECO:0000259" key="17">
    <source>
        <dbReference type="SMART" id="SM00965"/>
    </source>
</evidence>
<keyword evidence="12 18" id="KW-0675">Receptor</keyword>
<dbReference type="NCBIfam" id="TIGR01783">
    <property type="entry name" value="TonB-siderophor"/>
    <property type="match status" value="1"/>
</dbReference>
<dbReference type="InterPro" id="IPR000531">
    <property type="entry name" value="Beta-barrel_TonB"/>
</dbReference>
<dbReference type="InterPro" id="IPR039426">
    <property type="entry name" value="TonB-dep_rcpt-like"/>
</dbReference>
<dbReference type="Gene3D" id="2.40.170.20">
    <property type="entry name" value="TonB-dependent receptor, beta-barrel domain"/>
    <property type="match status" value="1"/>
</dbReference>
<evidence type="ECO:0000256" key="4">
    <source>
        <dbReference type="ARBA" id="ARBA00022452"/>
    </source>
</evidence>
<evidence type="ECO:0000256" key="15">
    <source>
        <dbReference type="RuleBase" id="RU003357"/>
    </source>
</evidence>
<dbReference type="GO" id="GO:0038023">
    <property type="term" value="F:signaling receptor activity"/>
    <property type="evidence" value="ECO:0007669"/>
    <property type="project" value="InterPro"/>
</dbReference>
<dbReference type="InterPro" id="IPR010105">
    <property type="entry name" value="TonB_sidphr_rcpt"/>
</dbReference>
<evidence type="ECO:0000256" key="7">
    <source>
        <dbReference type="ARBA" id="ARBA00022729"/>
    </source>
</evidence>
<dbReference type="Pfam" id="PF00593">
    <property type="entry name" value="TonB_dep_Rec_b-barrel"/>
    <property type="match status" value="1"/>
</dbReference>
<dbReference type="SMART" id="SM00965">
    <property type="entry name" value="STN"/>
    <property type="match status" value="1"/>
</dbReference>
<dbReference type="InterPro" id="IPR037066">
    <property type="entry name" value="Plug_dom_sf"/>
</dbReference>
<dbReference type="Gene3D" id="3.55.50.30">
    <property type="match status" value="1"/>
</dbReference>
<name>A0A1H2PIS2_9BURK</name>
<feature type="signal peptide" evidence="16">
    <location>
        <begin position="1"/>
        <end position="29"/>
    </location>
</feature>
<accession>A0A1H2PIS2</accession>
<dbReference type="InterPro" id="IPR011662">
    <property type="entry name" value="Secretin/TonB_short_N"/>
</dbReference>
<protein>
    <submittedName>
        <fullName evidence="18">Outer-membrane receptor for ferric coprogen and ferric-rhodotorulic acid</fullName>
    </submittedName>
</protein>
<dbReference type="PANTHER" id="PTHR32552:SF74">
    <property type="entry name" value="HYDROXAMATE SIDEROPHORE RECEPTOR FHUE"/>
    <property type="match status" value="1"/>
</dbReference>
<evidence type="ECO:0000256" key="16">
    <source>
        <dbReference type="SAM" id="SignalP"/>
    </source>
</evidence>
<dbReference type="PROSITE" id="PS52016">
    <property type="entry name" value="TONB_DEPENDENT_REC_3"/>
    <property type="match status" value="1"/>
</dbReference>
<keyword evidence="4 14" id="KW-1134">Transmembrane beta strand</keyword>
<keyword evidence="3 14" id="KW-0813">Transport</keyword>
<keyword evidence="9" id="KW-0406">Ion transport</keyword>
<comment type="similarity">
    <text evidence="2 14 15">Belongs to the TonB-dependent receptor family.</text>
</comment>
<dbReference type="GO" id="GO:0015344">
    <property type="term" value="F:siderophore uptake transmembrane transporter activity"/>
    <property type="evidence" value="ECO:0007669"/>
    <property type="project" value="TreeGrafter"/>
</dbReference>
<evidence type="ECO:0000256" key="12">
    <source>
        <dbReference type="ARBA" id="ARBA00023170"/>
    </source>
</evidence>
<organism evidence="18 19">
    <name type="scientific">Chitinasiproducens palmae</name>
    <dbReference type="NCBI Taxonomy" id="1770053"/>
    <lineage>
        <taxon>Bacteria</taxon>
        <taxon>Pseudomonadati</taxon>
        <taxon>Pseudomonadota</taxon>
        <taxon>Betaproteobacteria</taxon>
        <taxon>Burkholderiales</taxon>
        <taxon>Burkholderiaceae</taxon>
        <taxon>Chitinasiproducens</taxon>
    </lineage>
</organism>
<evidence type="ECO:0000313" key="18">
    <source>
        <dbReference type="EMBL" id="SDV46199.1"/>
    </source>
</evidence>
<reference evidence="19" key="1">
    <citation type="submission" date="2016-09" db="EMBL/GenBank/DDBJ databases">
        <authorList>
            <person name="Varghese N."/>
            <person name="Submissions S."/>
        </authorList>
    </citation>
    <scope>NUCLEOTIDE SEQUENCE [LARGE SCALE GENOMIC DNA]</scope>
    <source>
        <strain evidence="19">JS23</strain>
    </source>
</reference>
<keyword evidence="5" id="KW-0410">Iron transport</keyword>
<dbReference type="FunFam" id="2.170.130.10:FF:000010">
    <property type="entry name" value="Ferripyoverdine receptor"/>
    <property type="match status" value="1"/>
</dbReference>
<comment type="subcellular location">
    <subcellularLocation>
        <location evidence="1 14">Cell outer membrane</location>
        <topology evidence="1 14">Multi-pass membrane protein</topology>
    </subcellularLocation>
</comment>
<evidence type="ECO:0000256" key="5">
    <source>
        <dbReference type="ARBA" id="ARBA00022496"/>
    </source>
</evidence>
<dbReference type="InterPro" id="IPR012910">
    <property type="entry name" value="Plug_dom"/>
</dbReference>
<dbReference type="SUPFAM" id="SSF56935">
    <property type="entry name" value="Porins"/>
    <property type="match status" value="1"/>
</dbReference>
<keyword evidence="13 14" id="KW-0998">Cell outer membrane</keyword>
<dbReference type="InterPro" id="IPR036942">
    <property type="entry name" value="Beta-barrel_TonB_sf"/>
</dbReference>
<keyword evidence="19" id="KW-1185">Reference proteome</keyword>
<dbReference type="Pfam" id="PF07715">
    <property type="entry name" value="Plug"/>
    <property type="match status" value="1"/>
</dbReference>
<feature type="chain" id="PRO_5017485592" evidence="16">
    <location>
        <begin position="30"/>
        <end position="802"/>
    </location>
</feature>
<gene>
    <name evidence="18" type="ORF">SAMN05216551_101164</name>
</gene>
<keyword evidence="6 14" id="KW-0812">Transmembrane</keyword>
<dbReference type="Pfam" id="PF07660">
    <property type="entry name" value="STN"/>
    <property type="match status" value="1"/>
</dbReference>
<evidence type="ECO:0000256" key="13">
    <source>
        <dbReference type="ARBA" id="ARBA00023237"/>
    </source>
</evidence>
<keyword evidence="8" id="KW-0408">Iron</keyword>
<dbReference type="AlphaFoldDB" id="A0A1H2PIS2"/>
<dbReference type="STRING" id="1770053.SAMN05216551_101164"/>
<dbReference type="EMBL" id="FNLO01000001">
    <property type="protein sequence ID" value="SDV46199.1"/>
    <property type="molecule type" value="Genomic_DNA"/>
</dbReference>
<evidence type="ECO:0000256" key="9">
    <source>
        <dbReference type="ARBA" id="ARBA00023065"/>
    </source>
</evidence>
<sequence>MLLPRLPLAILTVAVVSAVATLAAPSARAEVAPALAAGPVKTFSIAAQPLGSALTELARQAGVQLLVKPSLVAGKAAPAVEGHMTTAQALAKLLAGSDLVPELQADTLTVKPAAPAPAAERTDDMLPVVTVAASNERMQLPTEKTRSYTIDSTTAGSKIALSPKETPQSVSVLSRAEMDDFHLNGVNDALQHVTGVTVDQYETDRTDFNSRGFQITNFQFDGVGLPLIYQSQYGDIEMALYDRVEVLRGADGLNAQTGNPSATVNLIRKRPTYQFQASGNVSYGSWNTKRVEADISGPLNAAGTVAGRLVAVHQDGHSYIDRYKPSKDVLYGVIEASVTPDTLVTLGYSYQRNRSPGAQWGGLPLLDADGRQMSYGVGTSLAPSWAYFNTEEQRAFAELSQQLGAGWKWKTSAVYNDITSTANIFYPLGSLNADGTSGFSSYTSWWKESNRQLVLDTNVSGKFDLFGRSHDLVVGANFSRSELSNPSREGDTDYSDVSYAQLLAGTFPKPVFNGDILYTHYLDVRRSLYASSRWNLSDRVKLLLGINYTQAGSSGDASGTSYAQQSSGSAPYVGLTVDLTPQVTAYTSFTKIFNPQYQLDINSSLLGPARGQSLEAGIKGAFLDNRLNASLAVYRIRQTNIATDAGLNLATQQEYYTAGNATSKGIEAEVSGRLTPDWNVSAGATLLRIVGDDGLSARTFIPRKAAHLSTTYRVPALERKLTVGSSVRWQSATRFELAGEGTARQNAYASVDFMMRYDVDRHFSITGNLNNAFNNKHFATLEYDRALYAAPLNGSVTLTWRY</sequence>
<evidence type="ECO:0000256" key="11">
    <source>
        <dbReference type="ARBA" id="ARBA00023136"/>
    </source>
</evidence>
<dbReference type="PANTHER" id="PTHR32552">
    <property type="entry name" value="FERRICHROME IRON RECEPTOR-RELATED"/>
    <property type="match status" value="1"/>
</dbReference>
<evidence type="ECO:0000256" key="6">
    <source>
        <dbReference type="ARBA" id="ARBA00022692"/>
    </source>
</evidence>